<accession>A0ABS3AT40</accession>
<name>A0ABS3AT40_9BACT</name>
<evidence type="ECO:0000313" key="1">
    <source>
        <dbReference type="EMBL" id="MBN4067936.1"/>
    </source>
</evidence>
<gene>
    <name evidence="1" type="ORF">JYU06_00210</name>
</gene>
<dbReference type="EMBL" id="JAFITO010000001">
    <property type="protein sequence ID" value="MBN4067936.1"/>
    <property type="molecule type" value="Genomic_DNA"/>
</dbReference>
<keyword evidence="2" id="KW-1185">Reference proteome</keyword>
<comment type="caution">
    <text evidence="1">The sequence shown here is derived from an EMBL/GenBank/DDBJ whole genome shotgun (WGS) entry which is preliminary data.</text>
</comment>
<organism evidence="1 2">
    <name type="scientific">Desulfotalea psychrophila</name>
    <dbReference type="NCBI Taxonomy" id="84980"/>
    <lineage>
        <taxon>Bacteria</taxon>
        <taxon>Pseudomonadati</taxon>
        <taxon>Thermodesulfobacteriota</taxon>
        <taxon>Desulfobulbia</taxon>
        <taxon>Desulfobulbales</taxon>
        <taxon>Desulfocapsaceae</taxon>
        <taxon>Desulfotalea</taxon>
    </lineage>
</organism>
<evidence type="ECO:0000313" key="2">
    <source>
        <dbReference type="Proteomes" id="UP000717534"/>
    </source>
</evidence>
<proteinExistence type="predicted"/>
<protein>
    <submittedName>
        <fullName evidence="1">Zinc ribbon domain-containing protein</fullName>
    </submittedName>
</protein>
<reference evidence="1 2" key="1">
    <citation type="submission" date="2021-02" db="EMBL/GenBank/DDBJ databases">
        <title>Activity-based single-cell genomes from oceanic crustal fluid captures similar information to metagenomic and metatranscriptomic surveys with orders of magnitude less sampling.</title>
        <authorList>
            <person name="D'Angelo T.S."/>
            <person name="Orcutt B.N."/>
        </authorList>
    </citation>
    <scope>NUCLEOTIDE SEQUENCE [LARGE SCALE GENOMIC DNA]</scope>
    <source>
        <strain evidence="1">AH-315-G02</strain>
    </source>
</reference>
<sequence>MYIQNLSVLDETHICPDCDIKMSCCEVPPVHVGDGLGWGSEVMFICLNDECPTFKGGWKKIDVNYGHKGSFRNMQLPGSKELNALMVASKMAFTGSIVDPESMREQNERYQKEKEAVAALDTCLEKNDITPVMTLILDESANPKDRSRAIDLLKSFNDLSCIDPIRNHTFRNTEFEQKCNMVIFVLLKENYQKECPFCAELIKAQAKKCLHCKAEV</sequence>
<dbReference type="Proteomes" id="UP000717534">
    <property type="component" value="Unassembled WGS sequence"/>
</dbReference>